<organism evidence="2 3">
    <name type="scientific">Paenibacillus vortex V453</name>
    <dbReference type="NCBI Taxonomy" id="715225"/>
    <lineage>
        <taxon>Bacteria</taxon>
        <taxon>Bacillati</taxon>
        <taxon>Bacillota</taxon>
        <taxon>Bacilli</taxon>
        <taxon>Bacillales</taxon>
        <taxon>Paenibacillaceae</taxon>
        <taxon>Paenibacillus</taxon>
    </lineage>
</organism>
<dbReference type="EMBL" id="ADHJ01000013">
    <property type="protein sequence ID" value="EFU42677.1"/>
    <property type="molecule type" value="Genomic_DNA"/>
</dbReference>
<dbReference type="RefSeq" id="WP_006208378.1">
    <property type="nucleotide sequence ID" value="NZ_ADHJ01000013.1"/>
</dbReference>
<gene>
    <name evidence="2" type="ORF">PVOR_07480</name>
</gene>
<name>A0A2R9SZB9_9BACL</name>
<accession>A0A2R9SZB9</accession>
<dbReference type="AlphaFoldDB" id="A0A2R9SZB9"/>
<keyword evidence="3" id="KW-1185">Reference proteome</keyword>
<keyword evidence="1" id="KW-1133">Transmembrane helix</keyword>
<evidence type="ECO:0000313" key="3">
    <source>
        <dbReference type="Proteomes" id="UP000003094"/>
    </source>
</evidence>
<keyword evidence="1" id="KW-0472">Membrane</keyword>
<sequence length="165" mass="19049">MRKKTLLGLSVMLILIFIIILVVVQFSKKDQIKGFENRLKNNGYEIQEIQKPVSINVHIKPEWIANKTENTKKVEVTILEKNNTKIILENVQYRENDIYFTFKTSTKINKDDSVFLSNNVFNADGTSHAYTPNNLFEITTSKKEIIPLGQIAFEENSGFFIWSTS</sequence>
<proteinExistence type="predicted"/>
<reference evidence="2 3" key="1">
    <citation type="journal article" date="2010" name="BMC Genomics">
        <title>Genome sequence of the pattern forming Paenibacillus vortex bacterium reveals potential for thriving in complex environments.</title>
        <authorList>
            <person name="Sirota-Madi A."/>
            <person name="Olender T."/>
            <person name="Helman Y."/>
            <person name="Ingham C."/>
            <person name="Brainis I."/>
            <person name="Roth D."/>
            <person name="Hagi E."/>
            <person name="Brodsky L."/>
            <person name="Leshkowitz D."/>
            <person name="Galatenko V."/>
            <person name="Nikolaev V."/>
            <person name="Mugasimangalam R.C."/>
            <person name="Bransburg-Zabary S."/>
            <person name="Gutnick D.L."/>
            <person name="Lancet D."/>
            <person name="Ben-Jacob E."/>
        </authorList>
    </citation>
    <scope>NUCLEOTIDE SEQUENCE [LARGE SCALE GENOMIC DNA]</scope>
    <source>
        <strain evidence="2 3">V453</strain>
    </source>
</reference>
<dbReference type="KEGG" id="pvo:PVOR_07480"/>
<comment type="caution">
    <text evidence="2">The sequence shown here is derived from an EMBL/GenBank/DDBJ whole genome shotgun (WGS) entry which is preliminary data.</text>
</comment>
<feature type="transmembrane region" description="Helical" evidence="1">
    <location>
        <begin position="6"/>
        <end position="24"/>
    </location>
</feature>
<protein>
    <submittedName>
        <fullName evidence="2">Uncharacterized protein</fullName>
    </submittedName>
</protein>
<dbReference type="Proteomes" id="UP000003094">
    <property type="component" value="Unassembled WGS sequence"/>
</dbReference>
<evidence type="ECO:0000313" key="2">
    <source>
        <dbReference type="EMBL" id="EFU42677.1"/>
    </source>
</evidence>
<evidence type="ECO:0000256" key="1">
    <source>
        <dbReference type="SAM" id="Phobius"/>
    </source>
</evidence>
<keyword evidence="1" id="KW-0812">Transmembrane</keyword>